<evidence type="ECO:0000313" key="3">
    <source>
        <dbReference type="Proteomes" id="UP000711996"/>
    </source>
</evidence>
<keyword evidence="3" id="KW-1185">Reference proteome</keyword>
<accession>A0A9P5F2B5</accession>
<name>A0A9P5F2B5_COLSI</name>
<evidence type="ECO:0000256" key="1">
    <source>
        <dbReference type="SAM" id="MobiDB-lite"/>
    </source>
</evidence>
<reference evidence="2" key="1">
    <citation type="submission" date="2019-06" db="EMBL/GenBank/DDBJ databases">
        <authorList>
            <person name="Gan P."/>
            <person name="Shirasu K."/>
        </authorList>
    </citation>
    <scope>NUCLEOTIDE SEQUENCE [LARGE SCALE GENOMIC DNA]</scope>
    <source>
        <strain evidence="2">CAD2</strain>
    </source>
</reference>
<dbReference type="AlphaFoldDB" id="A0A9P5F2B5"/>
<feature type="region of interest" description="Disordered" evidence="1">
    <location>
        <begin position="145"/>
        <end position="167"/>
    </location>
</feature>
<gene>
    <name evidence="2" type="ORF">CGCSCA2_v001207</name>
</gene>
<proteinExistence type="predicted"/>
<dbReference type="PANTHER" id="PTHR35391">
    <property type="entry name" value="C2H2-TYPE DOMAIN-CONTAINING PROTEIN-RELATED"/>
    <property type="match status" value="1"/>
</dbReference>
<dbReference type="OrthoDB" id="20872at2759"/>
<dbReference type="Proteomes" id="UP000711996">
    <property type="component" value="Unassembled WGS sequence"/>
</dbReference>
<feature type="compositionally biased region" description="Polar residues" evidence="1">
    <location>
        <begin position="276"/>
        <end position="285"/>
    </location>
</feature>
<evidence type="ECO:0000313" key="2">
    <source>
        <dbReference type="EMBL" id="KAF4866063.1"/>
    </source>
</evidence>
<feature type="region of interest" description="Disordered" evidence="1">
    <location>
        <begin position="260"/>
        <end position="286"/>
    </location>
</feature>
<dbReference type="PANTHER" id="PTHR35391:SF5">
    <property type="entry name" value="DUF6590 DOMAIN-CONTAINING PROTEIN"/>
    <property type="match status" value="1"/>
</dbReference>
<comment type="caution">
    <text evidence="2">The sequence shown here is derived from an EMBL/GenBank/DDBJ whole genome shotgun (WGS) entry which is preliminary data.</text>
</comment>
<sequence>MKSPREADTYDSARIRNWIAEEALGAPEAESLVSRLCAECVTVTKAAIKETSCRQDIPKSTYRSLERNGSSLILWADGHDVVHGNLDNAVQQSITLQRCILEHLTSISETLFSRLIPKLFSPNGDTQYRTSLLESLTWEARRTMEDNCGRSDDGDSESDGSTSFDSNDWEDIAYDIQTDVECLVDLEPLIQSPFVDSRQTKQTSEGTNELQSWTPLQFYSDRIGNRFPHAHHQLVHRLASANWERFQRIRLDKERNMVDTTDEERAAATPLPPTEKGSTVATSLDSGLGPSIVPGSSYAETIMSYGQNVEHSIKIPPLPAEAKRGNPFDCVACGRLQAGVWNNSTWK</sequence>
<organism evidence="2 3">
    <name type="scientific">Colletotrichum siamense</name>
    <name type="common">Anthracnose fungus</name>
    <dbReference type="NCBI Taxonomy" id="690259"/>
    <lineage>
        <taxon>Eukaryota</taxon>
        <taxon>Fungi</taxon>
        <taxon>Dikarya</taxon>
        <taxon>Ascomycota</taxon>
        <taxon>Pezizomycotina</taxon>
        <taxon>Sordariomycetes</taxon>
        <taxon>Hypocreomycetidae</taxon>
        <taxon>Glomerellales</taxon>
        <taxon>Glomerellaceae</taxon>
        <taxon>Colletotrichum</taxon>
        <taxon>Colletotrichum gloeosporioides species complex</taxon>
    </lineage>
</organism>
<protein>
    <submittedName>
        <fullName evidence="2">Uncharacterized protein</fullName>
    </submittedName>
</protein>
<dbReference type="EMBL" id="QPMT01000002">
    <property type="protein sequence ID" value="KAF4866063.1"/>
    <property type="molecule type" value="Genomic_DNA"/>
</dbReference>